<protein>
    <submittedName>
        <fullName evidence="1">Uncharacterized protein</fullName>
    </submittedName>
</protein>
<gene>
    <name evidence="1" type="ORF">DX116_16470</name>
</gene>
<comment type="caution">
    <text evidence="1">The sequence shown here is derived from an EMBL/GenBank/DDBJ whole genome shotgun (WGS) entry which is preliminary data.</text>
</comment>
<name>A0A371P425_9ACTN</name>
<keyword evidence="2" id="KW-1185">Reference proteome</keyword>
<evidence type="ECO:0000313" key="1">
    <source>
        <dbReference type="EMBL" id="REK70697.1"/>
    </source>
</evidence>
<dbReference type="Proteomes" id="UP000265581">
    <property type="component" value="Unassembled WGS sequence"/>
</dbReference>
<dbReference type="EMBL" id="QUBR01000002">
    <property type="protein sequence ID" value="REK70697.1"/>
    <property type="molecule type" value="Genomic_DNA"/>
</dbReference>
<proteinExistence type="predicted"/>
<accession>A0A371P425</accession>
<dbReference type="AlphaFoldDB" id="A0A371P425"/>
<evidence type="ECO:0000313" key="2">
    <source>
        <dbReference type="Proteomes" id="UP000265581"/>
    </source>
</evidence>
<organism evidence="1 2">
    <name type="scientific">Aeromicrobium endophyticum</name>
    <dbReference type="NCBI Taxonomy" id="2292704"/>
    <lineage>
        <taxon>Bacteria</taxon>
        <taxon>Bacillati</taxon>
        <taxon>Actinomycetota</taxon>
        <taxon>Actinomycetes</taxon>
        <taxon>Propionibacteriales</taxon>
        <taxon>Nocardioidaceae</taxon>
        <taxon>Aeromicrobium</taxon>
    </lineage>
</organism>
<sequence length="210" mass="23371">MVGVRRQRKPQPFTVRYVPVAADGSLDQTLSITNNTDVSVQPTLRFTPRSMYGMELPHVTTVTVNGSHLGRAVLPANGTLTEVLRFDGQGSRQVRGVDIELVSAEEIDHPALENPTRTVMIDLEQKATDEPADFWGIGMVNPNPFGVTMRVSLLQLEPRDRDNPRQVVDVVTLQEDVDMASQSNHVIWLPEDVRGQFHDVVHCLVPPTFV</sequence>
<reference evidence="1 2" key="1">
    <citation type="submission" date="2018-08" db="EMBL/GenBank/DDBJ databases">
        <title>Aeromicrobium sp. M2KJ-4, whole genome shotgun sequence.</title>
        <authorList>
            <person name="Tuo L."/>
        </authorList>
    </citation>
    <scope>NUCLEOTIDE SEQUENCE [LARGE SCALE GENOMIC DNA]</scope>
    <source>
        <strain evidence="1 2">M2KJ-4</strain>
    </source>
</reference>